<dbReference type="InterPro" id="IPR009057">
    <property type="entry name" value="Homeodomain-like_sf"/>
</dbReference>
<dbReference type="SUPFAM" id="SSF53697">
    <property type="entry name" value="SIS domain"/>
    <property type="match status" value="1"/>
</dbReference>
<dbReference type="RefSeq" id="WP_053997708.1">
    <property type="nucleotide sequence ID" value="NZ_JXMU01000002.1"/>
</dbReference>
<dbReference type="Proteomes" id="UP000038011">
    <property type="component" value="Unassembled WGS sequence"/>
</dbReference>
<dbReference type="STRING" id="1514904.SU32_02290"/>
<dbReference type="PATRIC" id="fig|1514904.3.peg.1659"/>
<evidence type="ECO:0000313" key="5">
    <source>
        <dbReference type="Proteomes" id="UP000038011"/>
    </source>
</evidence>
<evidence type="ECO:0000259" key="3">
    <source>
        <dbReference type="PROSITE" id="PS51464"/>
    </source>
</evidence>
<dbReference type="OrthoDB" id="9814676at2"/>
<dbReference type="Gene3D" id="3.40.50.10490">
    <property type="entry name" value="Glucose-6-phosphate isomerase like protein, domain 1"/>
    <property type="match status" value="1"/>
</dbReference>
<dbReference type="PROSITE" id="PS51071">
    <property type="entry name" value="HTH_RPIR"/>
    <property type="match status" value="1"/>
</dbReference>
<keyword evidence="5" id="KW-1185">Reference proteome</keyword>
<feature type="transmembrane region" description="Helical" evidence="1">
    <location>
        <begin position="243"/>
        <end position="262"/>
    </location>
</feature>
<dbReference type="Pfam" id="PF01380">
    <property type="entry name" value="SIS"/>
    <property type="match status" value="1"/>
</dbReference>
<protein>
    <recommendedName>
        <fullName evidence="6">Transcriptional regulator</fullName>
    </recommendedName>
</protein>
<dbReference type="Gene3D" id="1.10.10.10">
    <property type="entry name" value="Winged helix-like DNA-binding domain superfamily/Winged helix DNA-binding domain"/>
    <property type="match status" value="1"/>
</dbReference>
<evidence type="ECO:0008006" key="6">
    <source>
        <dbReference type="Google" id="ProtNLM"/>
    </source>
</evidence>
<dbReference type="PANTHER" id="PTHR30514">
    <property type="entry name" value="GLUCOKINASE"/>
    <property type="match status" value="1"/>
</dbReference>
<dbReference type="InterPro" id="IPR036388">
    <property type="entry name" value="WH-like_DNA-bd_sf"/>
</dbReference>
<comment type="caution">
    <text evidence="4">The sequence shown here is derived from an EMBL/GenBank/DDBJ whole genome shotgun (WGS) entry which is preliminary data.</text>
</comment>
<evidence type="ECO:0000259" key="2">
    <source>
        <dbReference type="PROSITE" id="PS51071"/>
    </source>
</evidence>
<evidence type="ECO:0000313" key="4">
    <source>
        <dbReference type="EMBL" id="KPB02599.1"/>
    </source>
</evidence>
<dbReference type="InterPro" id="IPR046348">
    <property type="entry name" value="SIS_dom_sf"/>
</dbReference>
<dbReference type="SUPFAM" id="SSF46689">
    <property type="entry name" value="Homeodomain-like"/>
    <property type="match status" value="1"/>
</dbReference>
<dbReference type="InterPro" id="IPR047640">
    <property type="entry name" value="RpiR-like"/>
</dbReference>
<dbReference type="GO" id="GO:0003700">
    <property type="term" value="F:DNA-binding transcription factor activity"/>
    <property type="evidence" value="ECO:0007669"/>
    <property type="project" value="InterPro"/>
</dbReference>
<evidence type="ECO:0000256" key="1">
    <source>
        <dbReference type="SAM" id="Phobius"/>
    </source>
</evidence>
<dbReference type="GO" id="GO:0003677">
    <property type="term" value="F:DNA binding"/>
    <property type="evidence" value="ECO:0007669"/>
    <property type="project" value="InterPro"/>
</dbReference>
<sequence length="288" mass="31166">MLVQAFEQELAKRYVDLSAKLRQAADFVVAHPFEVATRSLRSISSDIEIAPATFTRLAQALDYASYEELREEIRNSIGRNSRTLSDGVERIQTQHAGSGSSFANEHLSACIKNIETLRADIDEEKAGRVVTKLAAARKVFLFGALGSAGVAEYMAYAAAFITDNWQLASRTGASLGGGLLGLNSDDVLIVFTKEPHANQAIKAAEMAAASGCFVVVITDSHRCPALTYASAHFIVPTQSPHFFSSYAATIALVETIIGLLVVKIGAAAKDRIHNVEESNRRLEYLSDE</sequence>
<keyword evidence="1" id="KW-0812">Transmembrane</keyword>
<name>A0A0M9GPV2_9HYPH</name>
<accession>A0A0M9GPV2</accession>
<dbReference type="GO" id="GO:0097367">
    <property type="term" value="F:carbohydrate derivative binding"/>
    <property type="evidence" value="ECO:0007669"/>
    <property type="project" value="InterPro"/>
</dbReference>
<keyword evidence="1" id="KW-0472">Membrane</keyword>
<dbReference type="PROSITE" id="PS51464">
    <property type="entry name" value="SIS"/>
    <property type="match status" value="1"/>
</dbReference>
<dbReference type="GO" id="GO:1901135">
    <property type="term" value="P:carbohydrate derivative metabolic process"/>
    <property type="evidence" value="ECO:0007669"/>
    <property type="project" value="InterPro"/>
</dbReference>
<gene>
    <name evidence="4" type="ORF">SU32_02290</name>
</gene>
<dbReference type="AlphaFoldDB" id="A0A0M9GPV2"/>
<dbReference type="EMBL" id="JXMU01000002">
    <property type="protein sequence ID" value="KPB02599.1"/>
    <property type="molecule type" value="Genomic_DNA"/>
</dbReference>
<keyword evidence="1" id="KW-1133">Transmembrane helix</keyword>
<reference evidence="4 5" key="1">
    <citation type="submission" date="2015-01" db="EMBL/GenBank/DDBJ databases">
        <title>Ahrensia donghaiensis sp. nov., a novel dimethylsulphoniopropionate-cleavage bacterium isolated from seawater and emended descriptions of the genus Ahrensia and Ahrensia kielensis.</title>
        <authorList>
            <person name="Liu J."/>
        </authorList>
    </citation>
    <scope>NUCLEOTIDE SEQUENCE [LARGE SCALE GENOMIC DNA]</scope>
    <source>
        <strain evidence="4 5">LZD062</strain>
    </source>
</reference>
<dbReference type="PANTHER" id="PTHR30514:SF18">
    <property type="entry name" value="RPIR-FAMILY TRANSCRIPTIONAL REGULATOR"/>
    <property type="match status" value="1"/>
</dbReference>
<proteinExistence type="predicted"/>
<organism evidence="4 5">
    <name type="scientific">Ahrensia marina</name>
    <dbReference type="NCBI Taxonomy" id="1514904"/>
    <lineage>
        <taxon>Bacteria</taxon>
        <taxon>Pseudomonadati</taxon>
        <taxon>Pseudomonadota</taxon>
        <taxon>Alphaproteobacteria</taxon>
        <taxon>Hyphomicrobiales</taxon>
        <taxon>Ahrensiaceae</taxon>
        <taxon>Ahrensia</taxon>
    </lineage>
</organism>
<feature type="domain" description="SIS" evidence="3">
    <location>
        <begin position="129"/>
        <end position="266"/>
    </location>
</feature>
<dbReference type="InterPro" id="IPR001347">
    <property type="entry name" value="SIS_dom"/>
</dbReference>
<feature type="domain" description="HTH rpiR-type" evidence="2">
    <location>
        <begin position="4"/>
        <end position="80"/>
    </location>
</feature>
<dbReference type="InterPro" id="IPR000281">
    <property type="entry name" value="HTH_RpiR"/>
</dbReference>